<accession>A0A291MXX6</accession>
<organism evidence="3 4">
    <name type="scientific">Sphingobium yanoikuyae</name>
    <name type="common">Sphingomonas yanoikuyae</name>
    <dbReference type="NCBI Taxonomy" id="13690"/>
    <lineage>
        <taxon>Bacteria</taxon>
        <taxon>Pseudomonadati</taxon>
        <taxon>Pseudomonadota</taxon>
        <taxon>Alphaproteobacteria</taxon>
        <taxon>Sphingomonadales</taxon>
        <taxon>Sphingomonadaceae</taxon>
        <taxon>Sphingobium</taxon>
    </lineage>
</organism>
<evidence type="ECO:0000313" key="3">
    <source>
        <dbReference type="EMBL" id="ATI80004.1"/>
    </source>
</evidence>
<keyword evidence="3" id="KW-0808">Transferase</keyword>
<dbReference type="Gene3D" id="1.20.1050.10">
    <property type="match status" value="1"/>
</dbReference>
<dbReference type="InterPro" id="IPR036249">
    <property type="entry name" value="Thioredoxin-like_sf"/>
</dbReference>
<dbReference type="KEGG" id="sya:A6768_08285"/>
<dbReference type="PROSITE" id="PS50404">
    <property type="entry name" value="GST_NTER"/>
    <property type="match status" value="1"/>
</dbReference>
<dbReference type="Pfam" id="PF14497">
    <property type="entry name" value="GST_C_3"/>
    <property type="match status" value="1"/>
</dbReference>
<gene>
    <name evidence="3" type="ORF">A6768_08285</name>
</gene>
<dbReference type="SUPFAM" id="SSF47616">
    <property type="entry name" value="GST C-terminal domain-like"/>
    <property type="match status" value="1"/>
</dbReference>
<dbReference type="Gene3D" id="3.40.30.10">
    <property type="entry name" value="Glutaredoxin"/>
    <property type="match status" value="1"/>
</dbReference>
<dbReference type="InterPro" id="IPR010987">
    <property type="entry name" value="Glutathione-S-Trfase_C-like"/>
</dbReference>
<name>A0A291MXX6_SPHYA</name>
<evidence type="ECO:0000313" key="4">
    <source>
        <dbReference type="Proteomes" id="UP000219422"/>
    </source>
</evidence>
<protein>
    <submittedName>
        <fullName evidence="3">Glutathione transferase GstA</fullName>
    </submittedName>
</protein>
<dbReference type="PROSITE" id="PS50405">
    <property type="entry name" value="GST_CTER"/>
    <property type="match status" value="1"/>
</dbReference>
<dbReference type="InterPro" id="IPR004045">
    <property type="entry name" value="Glutathione_S-Trfase_N"/>
</dbReference>
<dbReference type="SFLD" id="SFLDG00358">
    <property type="entry name" value="Main_(cytGST)"/>
    <property type="match status" value="1"/>
</dbReference>
<feature type="domain" description="GST C-terminal" evidence="2">
    <location>
        <begin position="87"/>
        <end position="210"/>
    </location>
</feature>
<dbReference type="SFLD" id="SFLDG01150">
    <property type="entry name" value="Main.1:_Beta-like"/>
    <property type="match status" value="1"/>
</dbReference>
<evidence type="ECO:0000259" key="1">
    <source>
        <dbReference type="PROSITE" id="PS50404"/>
    </source>
</evidence>
<dbReference type="GO" id="GO:0016740">
    <property type="term" value="F:transferase activity"/>
    <property type="evidence" value="ECO:0007669"/>
    <property type="project" value="UniProtKB-KW"/>
</dbReference>
<dbReference type="CDD" id="cd03188">
    <property type="entry name" value="GST_C_Beta"/>
    <property type="match status" value="1"/>
</dbReference>
<dbReference type="InterPro" id="IPR040079">
    <property type="entry name" value="Glutathione_S-Trfase"/>
</dbReference>
<sequence length="210" mass="23204">MKLYTHPGASSLSVHILLREIGEPFELEVVNVTKKVRPDGSDYRAVAPRGMVPLIELGDGNDLTENMVIAQFVCDRAGRLDLMPAAGTMERYRVMEWQSFVAAELHKSFGPLYWPISDEMRDIVIARINGRLSFAERDLTGPYLTGETFTAADAYFFVIASWTHYFGISLDPYPKVAALLALAGQRPTVRAALKAEGHGLVSVPDPIPQP</sequence>
<reference evidence="3 4" key="1">
    <citation type="submission" date="2017-10" db="EMBL/GenBank/DDBJ databases">
        <title>Sphingobium yanoikuyae S72.</title>
        <authorList>
            <person name="Sanchez E."/>
            <person name="Bustos P."/>
            <person name="Mendoza P."/>
            <person name="Guo X."/>
            <person name="Mendoza A."/>
        </authorList>
    </citation>
    <scope>NUCLEOTIDE SEQUENCE [LARGE SCALE GENOMIC DNA]</scope>
    <source>
        <strain evidence="3 4">S72</strain>
    </source>
</reference>
<feature type="domain" description="GST N-terminal" evidence="1">
    <location>
        <begin position="1"/>
        <end position="81"/>
    </location>
</feature>
<dbReference type="CDD" id="cd03057">
    <property type="entry name" value="GST_N_Beta"/>
    <property type="match status" value="1"/>
</dbReference>
<evidence type="ECO:0000259" key="2">
    <source>
        <dbReference type="PROSITE" id="PS50405"/>
    </source>
</evidence>
<proteinExistence type="predicted"/>
<dbReference type="GeneID" id="57776831"/>
<dbReference type="SFLD" id="SFLDS00019">
    <property type="entry name" value="Glutathione_Transferase_(cytos"/>
    <property type="match status" value="1"/>
</dbReference>
<dbReference type="Pfam" id="PF13409">
    <property type="entry name" value="GST_N_2"/>
    <property type="match status" value="1"/>
</dbReference>
<dbReference type="PANTHER" id="PTHR44051">
    <property type="entry name" value="GLUTATHIONE S-TRANSFERASE-RELATED"/>
    <property type="match status" value="1"/>
</dbReference>
<dbReference type="AlphaFoldDB" id="A0A291MXX6"/>
<dbReference type="Proteomes" id="UP000219422">
    <property type="component" value="Chromosome"/>
</dbReference>
<dbReference type="SUPFAM" id="SSF52833">
    <property type="entry name" value="Thioredoxin-like"/>
    <property type="match status" value="1"/>
</dbReference>
<dbReference type="InterPro" id="IPR036282">
    <property type="entry name" value="Glutathione-S-Trfase_C_sf"/>
</dbReference>
<dbReference type="EMBL" id="CP023741">
    <property type="protein sequence ID" value="ATI80004.1"/>
    <property type="molecule type" value="Genomic_DNA"/>
</dbReference>
<dbReference type="InterPro" id="IPR004046">
    <property type="entry name" value="GST_C"/>
</dbReference>
<dbReference type="PANTHER" id="PTHR44051:SF8">
    <property type="entry name" value="GLUTATHIONE S-TRANSFERASE GSTA"/>
    <property type="match status" value="1"/>
</dbReference>
<dbReference type="RefSeq" id="WP_097383256.1">
    <property type="nucleotide sequence ID" value="NZ_CP023741.1"/>
</dbReference>